<dbReference type="EMBL" id="HACA01006016">
    <property type="protein sequence ID" value="CDW23377.1"/>
    <property type="molecule type" value="Transcribed_RNA"/>
</dbReference>
<proteinExistence type="predicted"/>
<sequence>MADLSLCNNTLGYALEFFLLPGRPLCPRIKKLFSRVVLGVFCLKRASYFGLRSPVK</sequence>
<protein>
    <submittedName>
        <fullName evidence="1">Uncharacterized protein</fullName>
    </submittedName>
</protein>
<accession>A0A0K2TCT7</accession>
<dbReference type="AlphaFoldDB" id="A0A0K2TCT7"/>
<evidence type="ECO:0000313" key="1">
    <source>
        <dbReference type="EMBL" id="CDW23377.1"/>
    </source>
</evidence>
<reference evidence="1" key="1">
    <citation type="submission" date="2014-05" db="EMBL/GenBank/DDBJ databases">
        <authorList>
            <person name="Chronopoulou M."/>
        </authorList>
    </citation>
    <scope>NUCLEOTIDE SEQUENCE</scope>
    <source>
        <tissue evidence="1">Whole organism</tissue>
    </source>
</reference>
<organism evidence="1">
    <name type="scientific">Lepeophtheirus salmonis</name>
    <name type="common">Salmon louse</name>
    <name type="synonym">Caligus salmonis</name>
    <dbReference type="NCBI Taxonomy" id="72036"/>
    <lineage>
        <taxon>Eukaryota</taxon>
        <taxon>Metazoa</taxon>
        <taxon>Ecdysozoa</taxon>
        <taxon>Arthropoda</taxon>
        <taxon>Crustacea</taxon>
        <taxon>Multicrustacea</taxon>
        <taxon>Hexanauplia</taxon>
        <taxon>Copepoda</taxon>
        <taxon>Siphonostomatoida</taxon>
        <taxon>Caligidae</taxon>
        <taxon>Lepeophtheirus</taxon>
    </lineage>
</organism>
<name>A0A0K2TCT7_LEPSM</name>